<dbReference type="RefSeq" id="WP_254091175.1">
    <property type="nucleotide sequence ID" value="NZ_JAHESC010000021.1"/>
</dbReference>
<dbReference type="EMBL" id="JAHESC010000021">
    <property type="protein sequence ID" value="MBT1687947.1"/>
    <property type="molecule type" value="Genomic_DNA"/>
</dbReference>
<dbReference type="PROSITE" id="PS51186">
    <property type="entry name" value="GNAT"/>
    <property type="match status" value="1"/>
</dbReference>
<comment type="caution">
    <text evidence="2">The sequence shown here is derived from an EMBL/GenBank/DDBJ whole genome shotgun (WGS) entry which is preliminary data.</text>
</comment>
<protein>
    <recommendedName>
        <fullName evidence="1">N-acetyltransferase domain-containing protein</fullName>
    </recommendedName>
</protein>
<dbReference type="Proteomes" id="UP001319180">
    <property type="component" value="Unassembled WGS sequence"/>
</dbReference>
<evidence type="ECO:0000259" key="1">
    <source>
        <dbReference type="PROSITE" id="PS51186"/>
    </source>
</evidence>
<dbReference type="InterPro" id="IPR016181">
    <property type="entry name" value="Acyl_CoA_acyltransferase"/>
</dbReference>
<dbReference type="Gene3D" id="3.40.630.30">
    <property type="match status" value="1"/>
</dbReference>
<evidence type="ECO:0000313" key="3">
    <source>
        <dbReference type="Proteomes" id="UP001319180"/>
    </source>
</evidence>
<organism evidence="2 3">
    <name type="scientific">Dawidia soli</name>
    <dbReference type="NCBI Taxonomy" id="2782352"/>
    <lineage>
        <taxon>Bacteria</taxon>
        <taxon>Pseudomonadati</taxon>
        <taxon>Bacteroidota</taxon>
        <taxon>Cytophagia</taxon>
        <taxon>Cytophagales</taxon>
        <taxon>Chryseotaleaceae</taxon>
        <taxon>Dawidia</taxon>
    </lineage>
</organism>
<evidence type="ECO:0000313" key="2">
    <source>
        <dbReference type="EMBL" id="MBT1687947.1"/>
    </source>
</evidence>
<dbReference type="GO" id="GO:0016747">
    <property type="term" value="F:acyltransferase activity, transferring groups other than amino-acyl groups"/>
    <property type="evidence" value="ECO:0007669"/>
    <property type="project" value="InterPro"/>
</dbReference>
<sequence>MKRIVNVSGKDQLKAFIDFPHDLYKDDPCYVPELFIAQRDLLTPGKHPFHEHSTIQLYLAYDGNKIVGRIAAILNKNHNTFNNTRDGFFGFFDVINDAEVARMLFEQADGWLRQQGVTAAIGPANFSTNETCGLLVEGFDTPPAAMMTYNKPYYSALIEAAGFGKKVDILAYRFGADGYDDRSVRVKDTMLSRLKQKGITIRPVNVKNFKEEVRQIRNVYNNAWDKNLGFVPMTEAEFDYMAKDMKMILDTDFCLVAEKDGRAIGFALAIPDINEVLINVKRGRLLPLGLFKLLFGLKKVKGIRVITLGVEEGFRKLGIEACFYASIIEAYRKKKLTRAEASWVLEDNAAMNNALLNIKGVPYKKYRIFEKAL</sequence>
<dbReference type="AlphaFoldDB" id="A0AAP2DAG8"/>
<dbReference type="PANTHER" id="PTHR41368">
    <property type="entry name" value="PROTEIN YGHO"/>
    <property type="match status" value="1"/>
</dbReference>
<dbReference type="InterPro" id="IPR039968">
    <property type="entry name" value="BcerS-like"/>
</dbReference>
<dbReference type="SUPFAM" id="SSF55729">
    <property type="entry name" value="Acyl-CoA N-acyltransferases (Nat)"/>
    <property type="match status" value="1"/>
</dbReference>
<gene>
    <name evidence="2" type="ORF">KK078_15365</name>
</gene>
<dbReference type="PANTHER" id="PTHR41368:SF1">
    <property type="entry name" value="PROTEIN YGHO"/>
    <property type="match status" value="1"/>
</dbReference>
<reference evidence="2 3" key="1">
    <citation type="submission" date="2021-05" db="EMBL/GenBank/DDBJ databases">
        <title>A Polyphasic approach of four new species of the genus Ohtaekwangia: Ohtaekwangia histidinii sp. nov., Ohtaekwangia cretensis sp. nov., Ohtaekwangia indiensis sp. nov., Ohtaekwangia reichenbachii sp. nov. from diverse environment.</title>
        <authorList>
            <person name="Octaviana S."/>
        </authorList>
    </citation>
    <scope>NUCLEOTIDE SEQUENCE [LARGE SCALE GENOMIC DNA]</scope>
    <source>
        <strain evidence="2 3">PWU37</strain>
    </source>
</reference>
<feature type="domain" description="N-acetyltransferase" evidence="1">
    <location>
        <begin position="199"/>
        <end position="373"/>
    </location>
</feature>
<name>A0AAP2DAG8_9BACT</name>
<proteinExistence type="predicted"/>
<accession>A0AAP2DAG8</accession>
<dbReference type="InterPro" id="IPR000182">
    <property type="entry name" value="GNAT_dom"/>
</dbReference>
<keyword evidence="3" id="KW-1185">Reference proteome</keyword>